<dbReference type="PANTHER" id="PTHR42919:SF20">
    <property type="entry name" value="GCN5-RELATED N-ACETYLTRANSFERASE 10, CHLOROPLASTIC"/>
    <property type="match status" value="1"/>
</dbReference>
<dbReference type="SUPFAM" id="SSF55729">
    <property type="entry name" value="Acyl-CoA N-acyltransferases (Nat)"/>
    <property type="match status" value="1"/>
</dbReference>
<protein>
    <submittedName>
        <fullName evidence="2">GNAT family N-acetyltransferase</fullName>
    </submittedName>
</protein>
<dbReference type="Proteomes" id="UP000724672">
    <property type="component" value="Unassembled WGS sequence"/>
</dbReference>
<dbReference type="GO" id="GO:0008080">
    <property type="term" value="F:N-acetyltransferase activity"/>
    <property type="evidence" value="ECO:0007669"/>
    <property type="project" value="TreeGrafter"/>
</dbReference>
<dbReference type="GO" id="GO:0031415">
    <property type="term" value="C:NatA complex"/>
    <property type="evidence" value="ECO:0007669"/>
    <property type="project" value="TreeGrafter"/>
</dbReference>
<dbReference type="CDD" id="cd04301">
    <property type="entry name" value="NAT_SF"/>
    <property type="match status" value="1"/>
</dbReference>
<comment type="caution">
    <text evidence="2">The sequence shown here is derived from an EMBL/GenBank/DDBJ whole genome shotgun (WGS) entry which is preliminary data.</text>
</comment>
<dbReference type="InterPro" id="IPR000182">
    <property type="entry name" value="GNAT_dom"/>
</dbReference>
<dbReference type="InterPro" id="IPR051556">
    <property type="entry name" value="N-term/lysine_N-AcTrnsfr"/>
</dbReference>
<dbReference type="PANTHER" id="PTHR42919">
    <property type="entry name" value="N-ALPHA-ACETYLTRANSFERASE"/>
    <property type="match status" value="1"/>
</dbReference>
<feature type="domain" description="N-acetyltransferase" evidence="1">
    <location>
        <begin position="112"/>
        <end position="261"/>
    </location>
</feature>
<dbReference type="InterPro" id="IPR016181">
    <property type="entry name" value="Acyl_CoA_acyltransferase"/>
</dbReference>
<dbReference type="PROSITE" id="PS51186">
    <property type="entry name" value="GNAT"/>
    <property type="match status" value="1"/>
</dbReference>
<dbReference type="Gene3D" id="3.40.630.30">
    <property type="match status" value="1"/>
</dbReference>
<proteinExistence type="predicted"/>
<keyword evidence="3" id="KW-1185">Reference proteome</keyword>
<accession>A0A942Z7Q8</accession>
<dbReference type="Pfam" id="PF00583">
    <property type="entry name" value="Acetyltransf_1"/>
    <property type="match status" value="1"/>
</dbReference>
<gene>
    <name evidence="2" type="ORF">GOQ27_01645</name>
</gene>
<reference evidence="2" key="1">
    <citation type="submission" date="2019-12" db="EMBL/GenBank/DDBJ databases">
        <title>Clostridiaceae gen. nov. sp. nov., isolated from sediment in Xinjiang, China.</title>
        <authorList>
            <person name="Zhang R."/>
        </authorList>
    </citation>
    <scope>NUCLEOTIDE SEQUENCE</scope>
    <source>
        <strain evidence="2">D2Q-11</strain>
    </source>
</reference>
<dbReference type="RefSeq" id="WP_203365075.1">
    <property type="nucleotide sequence ID" value="NZ_WSFT01000013.1"/>
</dbReference>
<evidence type="ECO:0000313" key="2">
    <source>
        <dbReference type="EMBL" id="MBS4537144.1"/>
    </source>
</evidence>
<dbReference type="EMBL" id="WSFT01000013">
    <property type="protein sequence ID" value="MBS4537144.1"/>
    <property type="molecule type" value="Genomic_DNA"/>
</dbReference>
<dbReference type="GO" id="GO:0007064">
    <property type="term" value="P:mitotic sister chromatid cohesion"/>
    <property type="evidence" value="ECO:0007669"/>
    <property type="project" value="TreeGrafter"/>
</dbReference>
<evidence type="ECO:0000313" key="3">
    <source>
        <dbReference type="Proteomes" id="UP000724672"/>
    </source>
</evidence>
<sequence length="261" mass="30793">MDNLLKDRVDLLKDCEDEYLSYYTTFTDHENYRVYVDKNIKNMYTHNFTYVKSGLDDKIAFSLVKEKIEENKEKSFMNFLFAPDYSLDWNEFKILGIEVSCLLYMMIETEKMNIIKLNNECTVKIADNEKMLYDGIICEIKGEDDGFAFLYKCNTHKKNVFLQNKDNLFYFIAYINEVPVGKCEVLINEHLLRIESLLVLNSFRGKGIASSILNSIKEFALQKNIKTIYLMAEEDDTPKLMYSKMGFNIVGKETWMLWEKH</sequence>
<evidence type="ECO:0000259" key="1">
    <source>
        <dbReference type="PROSITE" id="PS51186"/>
    </source>
</evidence>
<organism evidence="2 3">
    <name type="scientific">Anaeromonas frigoriresistens</name>
    <dbReference type="NCBI Taxonomy" id="2683708"/>
    <lineage>
        <taxon>Bacteria</taxon>
        <taxon>Bacillati</taxon>
        <taxon>Bacillota</taxon>
        <taxon>Tissierellia</taxon>
        <taxon>Tissierellales</taxon>
        <taxon>Thermohalobacteraceae</taxon>
        <taxon>Anaeromonas</taxon>
    </lineage>
</organism>
<dbReference type="AlphaFoldDB" id="A0A942Z7Q8"/>
<name>A0A942Z7Q8_9FIRM</name>